<evidence type="ECO:0000256" key="3">
    <source>
        <dbReference type="ARBA" id="ARBA00023015"/>
    </source>
</evidence>
<dbReference type="InterPro" id="IPR000524">
    <property type="entry name" value="Tscrpt_reg_HTH_GntR"/>
</dbReference>
<dbReference type="PANTHER" id="PTHR46577:SF2">
    <property type="entry name" value="TRANSCRIPTIONAL REGULATORY PROTEIN"/>
    <property type="match status" value="1"/>
</dbReference>
<evidence type="ECO:0000259" key="6">
    <source>
        <dbReference type="PROSITE" id="PS50949"/>
    </source>
</evidence>
<evidence type="ECO:0000256" key="1">
    <source>
        <dbReference type="ARBA" id="ARBA00005384"/>
    </source>
</evidence>
<gene>
    <name evidence="7" type="ORF">BET10_05305</name>
</gene>
<dbReference type="SUPFAM" id="SSF53383">
    <property type="entry name" value="PLP-dependent transferases"/>
    <property type="match status" value="1"/>
</dbReference>
<accession>A0A1S1MXH3</accession>
<evidence type="ECO:0000313" key="7">
    <source>
        <dbReference type="EMBL" id="OHU92470.1"/>
    </source>
</evidence>
<reference evidence="7 8" key="1">
    <citation type="submission" date="2016-09" db="EMBL/GenBank/DDBJ databases">
        <title>Pseudoalteromonas amylolytica sp. nov., isolated from the surface seawater.</title>
        <authorList>
            <person name="Wu Y.-H."/>
            <person name="Cheng H."/>
            <person name="Jin X.-B."/>
            <person name="Wang C.-S."/>
            <person name="Xu X.-W."/>
        </authorList>
    </citation>
    <scope>NUCLEOTIDE SEQUENCE [LARGE SCALE GENOMIC DNA]</scope>
    <source>
        <strain evidence="7 8">JW1</strain>
    </source>
</reference>
<keyword evidence="2" id="KW-0663">Pyridoxal phosphate</keyword>
<dbReference type="Proteomes" id="UP000179786">
    <property type="component" value="Unassembled WGS sequence"/>
</dbReference>
<proteinExistence type="inferred from homology"/>
<evidence type="ECO:0000256" key="5">
    <source>
        <dbReference type="ARBA" id="ARBA00023163"/>
    </source>
</evidence>
<dbReference type="Pfam" id="PF00392">
    <property type="entry name" value="GntR"/>
    <property type="match status" value="1"/>
</dbReference>
<dbReference type="OrthoDB" id="9804020at2"/>
<dbReference type="GO" id="GO:0003700">
    <property type="term" value="F:DNA-binding transcription factor activity"/>
    <property type="evidence" value="ECO:0007669"/>
    <property type="project" value="InterPro"/>
</dbReference>
<dbReference type="SMART" id="SM00345">
    <property type="entry name" value="HTH_GNTR"/>
    <property type="match status" value="1"/>
</dbReference>
<dbReference type="Pfam" id="PF00155">
    <property type="entry name" value="Aminotran_1_2"/>
    <property type="match status" value="1"/>
</dbReference>
<dbReference type="Gene3D" id="1.10.10.10">
    <property type="entry name" value="Winged helix-like DNA-binding domain superfamily/Winged helix DNA-binding domain"/>
    <property type="match status" value="1"/>
</dbReference>
<dbReference type="InterPro" id="IPR004839">
    <property type="entry name" value="Aminotransferase_I/II_large"/>
</dbReference>
<dbReference type="InterPro" id="IPR036388">
    <property type="entry name" value="WH-like_DNA-bd_sf"/>
</dbReference>
<dbReference type="SUPFAM" id="SSF46785">
    <property type="entry name" value="Winged helix' DNA-binding domain"/>
    <property type="match status" value="1"/>
</dbReference>
<dbReference type="Gene3D" id="3.40.640.10">
    <property type="entry name" value="Type I PLP-dependent aspartate aminotransferase-like (Major domain)"/>
    <property type="match status" value="1"/>
</dbReference>
<dbReference type="CDD" id="cd07377">
    <property type="entry name" value="WHTH_GntR"/>
    <property type="match status" value="1"/>
</dbReference>
<name>A0A1S1MXH3_9GAMM</name>
<keyword evidence="3" id="KW-0805">Transcription regulation</keyword>
<dbReference type="CDD" id="cd00609">
    <property type="entry name" value="AAT_like"/>
    <property type="match status" value="1"/>
</dbReference>
<dbReference type="InterPro" id="IPR036390">
    <property type="entry name" value="WH_DNA-bd_sf"/>
</dbReference>
<keyword evidence="8" id="KW-1185">Reference proteome</keyword>
<dbReference type="GO" id="GO:0003677">
    <property type="term" value="F:DNA binding"/>
    <property type="evidence" value="ECO:0007669"/>
    <property type="project" value="UniProtKB-KW"/>
</dbReference>
<feature type="domain" description="HTH gntR-type" evidence="6">
    <location>
        <begin position="11"/>
        <end position="79"/>
    </location>
</feature>
<dbReference type="GO" id="GO:0030170">
    <property type="term" value="F:pyridoxal phosphate binding"/>
    <property type="evidence" value="ECO:0007669"/>
    <property type="project" value="InterPro"/>
</dbReference>
<dbReference type="PROSITE" id="PS50949">
    <property type="entry name" value="HTH_GNTR"/>
    <property type="match status" value="1"/>
</dbReference>
<dbReference type="PANTHER" id="PTHR46577">
    <property type="entry name" value="HTH-TYPE TRANSCRIPTIONAL REGULATORY PROTEIN GABR"/>
    <property type="match status" value="1"/>
</dbReference>
<keyword evidence="7" id="KW-0808">Transferase</keyword>
<dbReference type="InterPro" id="IPR015424">
    <property type="entry name" value="PyrdxlP-dep_Trfase"/>
</dbReference>
<evidence type="ECO:0000256" key="4">
    <source>
        <dbReference type="ARBA" id="ARBA00023125"/>
    </source>
</evidence>
<dbReference type="InterPro" id="IPR015421">
    <property type="entry name" value="PyrdxlP-dep_Trfase_major"/>
</dbReference>
<evidence type="ECO:0000256" key="2">
    <source>
        <dbReference type="ARBA" id="ARBA00022898"/>
    </source>
</evidence>
<dbReference type="EMBL" id="MKJU01000007">
    <property type="protein sequence ID" value="OHU92470.1"/>
    <property type="molecule type" value="Genomic_DNA"/>
</dbReference>
<dbReference type="GO" id="GO:0008483">
    <property type="term" value="F:transaminase activity"/>
    <property type="evidence" value="ECO:0007669"/>
    <property type="project" value="UniProtKB-KW"/>
</dbReference>
<comment type="similarity">
    <text evidence="1">In the C-terminal section; belongs to the class-I pyridoxal-phosphate-dependent aminotransferase family.</text>
</comment>
<sequence>MSFVVSKQQSAYLYQQVVHLISQMAEQGVLRPGEKLPSLRVMAQKLAVSIPTVKQAYQALEAQGKVVAKEKSGYFLQAAQVSHAMPKRSRLSTQPIVVNKQCLIEQVYQAIHQPHVVPLGIANPVAVASTDKALAKLMRRAMNMAGQAMINYGAIDGLPELKRQIVKRYLDMGLVVSPEEIVITNGAQEALAIALQCVTNAGDVVAIESPSYFGVVELIESLGLKAVEVPLCPDDGLWLADLERALNKRNIKACIFSTSINNPLGSYMPDERRAQLVKLLEHHQVTLIEDDVYGDLHFTQQRGKPARYFSTTGNVITCSSFSKTAAPSYRIGWLIAPQVIGPAKRLKRAFSCSSSLMNQWVLADYLACGEYDRHLKLLRKRLLVAKERMMMALRQHLPDFVRVSEPKGGCVLWLDLGAQYDGTKLFHLALSHGISIAPGALFSASDKYRSCIRISYGVLWDQKTEHAIAQLGQLVTQAKK</sequence>
<dbReference type="AlphaFoldDB" id="A0A1S1MXH3"/>
<evidence type="ECO:0000313" key="8">
    <source>
        <dbReference type="Proteomes" id="UP000179786"/>
    </source>
</evidence>
<dbReference type="InterPro" id="IPR015422">
    <property type="entry name" value="PyrdxlP-dep_Trfase_small"/>
</dbReference>
<dbReference type="STRING" id="1859457.BET10_05305"/>
<dbReference type="Gene3D" id="3.90.1150.10">
    <property type="entry name" value="Aspartate Aminotransferase, domain 1"/>
    <property type="match status" value="1"/>
</dbReference>
<dbReference type="RefSeq" id="WP_070983447.1">
    <property type="nucleotide sequence ID" value="NZ_MKJU01000007.1"/>
</dbReference>
<keyword evidence="5" id="KW-0804">Transcription</keyword>
<dbReference type="InterPro" id="IPR051446">
    <property type="entry name" value="HTH_trans_reg/aminotransferase"/>
</dbReference>
<comment type="caution">
    <text evidence="7">The sequence shown here is derived from an EMBL/GenBank/DDBJ whole genome shotgun (WGS) entry which is preliminary data.</text>
</comment>
<protein>
    <submittedName>
        <fullName evidence="7">Aminotransferase</fullName>
    </submittedName>
</protein>
<keyword evidence="7" id="KW-0032">Aminotransferase</keyword>
<keyword evidence="4" id="KW-0238">DNA-binding</keyword>
<organism evidence="7 8">
    <name type="scientific">Pseudoalteromonas amylolytica</name>
    <dbReference type="NCBI Taxonomy" id="1859457"/>
    <lineage>
        <taxon>Bacteria</taxon>
        <taxon>Pseudomonadati</taxon>
        <taxon>Pseudomonadota</taxon>
        <taxon>Gammaproteobacteria</taxon>
        <taxon>Alteromonadales</taxon>
        <taxon>Pseudoalteromonadaceae</taxon>
        <taxon>Pseudoalteromonas</taxon>
    </lineage>
</organism>